<proteinExistence type="predicted"/>
<name>A0A939JCK1_9BACT</name>
<evidence type="ECO:0000313" key="2">
    <source>
        <dbReference type="EMBL" id="MBO0357372.1"/>
    </source>
</evidence>
<dbReference type="CDD" id="cd00761">
    <property type="entry name" value="Glyco_tranf_GTA_type"/>
    <property type="match status" value="1"/>
</dbReference>
<organism evidence="2 3">
    <name type="scientific">Hymenobacter telluris</name>
    <dbReference type="NCBI Taxonomy" id="2816474"/>
    <lineage>
        <taxon>Bacteria</taxon>
        <taxon>Pseudomonadati</taxon>
        <taxon>Bacteroidota</taxon>
        <taxon>Cytophagia</taxon>
        <taxon>Cytophagales</taxon>
        <taxon>Hymenobacteraceae</taxon>
        <taxon>Hymenobacter</taxon>
    </lineage>
</organism>
<dbReference type="Gene3D" id="3.90.550.10">
    <property type="entry name" value="Spore Coat Polysaccharide Biosynthesis Protein SpsA, Chain A"/>
    <property type="match status" value="1"/>
</dbReference>
<reference evidence="2" key="1">
    <citation type="submission" date="2021-03" db="EMBL/GenBank/DDBJ databases">
        <authorList>
            <person name="Kim M.K."/>
        </authorList>
    </citation>
    <scope>NUCLEOTIDE SEQUENCE</scope>
    <source>
        <strain evidence="2">BT186</strain>
    </source>
</reference>
<evidence type="ECO:0000259" key="1">
    <source>
        <dbReference type="Pfam" id="PF00535"/>
    </source>
</evidence>
<dbReference type="InterPro" id="IPR029044">
    <property type="entry name" value="Nucleotide-diphossugar_trans"/>
</dbReference>
<accession>A0A939JCK1</accession>
<sequence length="363" mass="41964">MSFLNGVSFLICTYNSASRITETLRHLAEQELSAGIKCEIILVDNACTDDTALIAENYWKQSDRAMPLRIFREQRPGKNFAVELAFQKAQYCYACIVDDDNRLNNDYLRIGYHLLESNAKIGIIGGPNAASFDIVPPSWFPAYQHCYAVGEQKGYNNGRFEVFADGNIGRNALWGAGMFVRTIIWHQLYSLGFKSLFIGRQGSKNLTAGEDDELCYVAQMLGYEIWYSSKLYLIHHMTAVRLTKSYRNRLFYSSVWSQTRIFAYINTLWGNPIKYLSISNHLKDTAYMIKGVLKRMITLQYVKDLIKWNEVSIMNVNRDMLIIYARIKDMKNVKNYYLDVMDLKKRIDKNAHNIIQSNIADRM</sequence>
<dbReference type="Proteomes" id="UP000664144">
    <property type="component" value="Unassembled WGS sequence"/>
</dbReference>
<keyword evidence="3" id="KW-1185">Reference proteome</keyword>
<protein>
    <submittedName>
        <fullName evidence="2">Glycosyltransferase family 2 protein</fullName>
    </submittedName>
</protein>
<dbReference type="EMBL" id="JAFLQZ010000003">
    <property type="protein sequence ID" value="MBO0357372.1"/>
    <property type="molecule type" value="Genomic_DNA"/>
</dbReference>
<gene>
    <name evidence="2" type="ORF">J0X19_05400</name>
</gene>
<dbReference type="GO" id="GO:0016758">
    <property type="term" value="F:hexosyltransferase activity"/>
    <property type="evidence" value="ECO:0007669"/>
    <property type="project" value="UniProtKB-ARBA"/>
</dbReference>
<dbReference type="SUPFAM" id="SSF53448">
    <property type="entry name" value="Nucleotide-diphospho-sugar transferases"/>
    <property type="match status" value="1"/>
</dbReference>
<comment type="caution">
    <text evidence="2">The sequence shown here is derived from an EMBL/GenBank/DDBJ whole genome shotgun (WGS) entry which is preliminary data.</text>
</comment>
<dbReference type="PANTHER" id="PTHR22916">
    <property type="entry name" value="GLYCOSYLTRANSFERASE"/>
    <property type="match status" value="1"/>
</dbReference>
<dbReference type="InterPro" id="IPR001173">
    <property type="entry name" value="Glyco_trans_2-like"/>
</dbReference>
<dbReference type="RefSeq" id="WP_206982233.1">
    <property type="nucleotide sequence ID" value="NZ_JAFLQZ010000003.1"/>
</dbReference>
<dbReference type="AlphaFoldDB" id="A0A939JCK1"/>
<feature type="domain" description="Glycosyltransferase 2-like" evidence="1">
    <location>
        <begin position="8"/>
        <end position="134"/>
    </location>
</feature>
<evidence type="ECO:0000313" key="3">
    <source>
        <dbReference type="Proteomes" id="UP000664144"/>
    </source>
</evidence>
<dbReference type="Pfam" id="PF00535">
    <property type="entry name" value="Glycos_transf_2"/>
    <property type="match status" value="1"/>
</dbReference>